<organism evidence="2">
    <name type="scientific">Ogataea thermomethanolica</name>
    <name type="common">nom. inval.</name>
    <dbReference type="NCBI Taxonomy" id="310468"/>
    <lineage>
        <taxon>Eukaryota</taxon>
        <taxon>Fungi</taxon>
        <taxon>Dikarya</taxon>
        <taxon>Ascomycota</taxon>
        <taxon>Saccharomycotina</taxon>
        <taxon>Pichiomycetes</taxon>
        <taxon>Pichiales</taxon>
        <taxon>Pichiaceae</taxon>
        <taxon>Ogataea</taxon>
    </lineage>
</organism>
<evidence type="ECO:0000259" key="1">
    <source>
        <dbReference type="PROSITE" id="PS50195"/>
    </source>
</evidence>
<gene>
    <name evidence="2" type="primary">YPT35</name>
</gene>
<dbReference type="GO" id="GO:0035091">
    <property type="term" value="F:phosphatidylinositol binding"/>
    <property type="evidence" value="ECO:0007669"/>
    <property type="project" value="InterPro"/>
</dbReference>
<sequence length="157" mass="18127">MSEHTHLNHDLGSLAKLVPQPITLQTNINDDLFSGDTVWCTNCKIAEPTLIKGVNGGKYTLWTIEFETVRGARFKVRKRYNDFDRLRSRIDKYTVQTELPKFPPRTGLFQDRFDPALLESRRKALEYWLSSVILNPSICSRPEVKDFVLGQKLISEN</sequence>
<dbReference type="SUPFAM" id="SSF64268">
    <property type="entry name" value="PX domain"/>
    <property type="match status" value="1"/>
</dbReference>
<dbReference type="InterPro" id="IPR036871">
    <property type="entry name" value="PX_dom_sf"/>
</dbReference>
<protein>
    <submittedName>
        <fullName evidence="2">PX domain-containing protein</fullName>
    </submittedName>
</protein>
<dbReference type="EMBL" id="LC527468">
    <property type="protein sequence ID" value="BCA90176.1"/>
    <property type="molecule type" value="Genomic_DNA"/>
</dbReference>
<evidence type="ECO:0000313" key="2">
    <source>
        <dbReference type="EMBL" id="BCA90176.1"/>
    </source>
</evidence>
<dbReference type="PROSITE" id="PS50195">
    <property type="entry name" value="PX"/>
    <property type="match status" value="1"/>
</dbReference>
<dbReference type="SMART" id="SM00312">
    <property type="entry name" value="PX"/>
    <property type="match status" value="1"/>
</dbReference>
<dbReference type="Gene3D" id="3.30.1520.10">
    <property type="entry name" value="Phox-like domain"/>
    <property type="match status" value="1"/>
</dbReference>
<proteinExistence type="predicted"/>
<reference evidence="2" key="1">
    <citation type="journal article" date="2021" name="Yeast">
        <title>Identification of proteins responsive to heterologous protein production in thermotolerant methylotrophic yeast Ogataea thermomethanolica TBRC656.</title>
        <authorList>
            <person name="Phithakrotchanakoon C."/>
            <person name="Puseenam A."/>
            <person name="Kruasuwan W."/>
            <person name="Likhitrattanapisal S."/>
            <person name="Phaonakrop N."/>
            <person name="Roytrakul S."/>
            <person name="Ingsriswang S."/>
            <person name="Tanapongpipat S."/>
            <person name="Roongsawang N."/>
        </authorList>
    </citation>
    <scope>NUCLEOTIDE SEQUENCE</scope>
    <source>
        <strain evidence="2">TBRC656</strain>
    </source>
</reference>
<feature type="domain" description="PX" evidence="1">
    <location>
        <begin position="40"/>
        <end position="155"/>
    </location>
</feature>
<dbReference type="Pfam" id="PF00787">
    <property type="entry name" value="PX"/>
    <property type="match status" value="1"/>
</dbReference>
<accession>A0A7R6UXJ6</accession>
<dbReference type="InterPro" id="IPR001683">
    <property type="entry name" value="PX_dom"/>
</dbReference>
<name>A0A7R6UXJ6_9ASCO</name>
<dbReference type="AlphaFoldDB" id="A0A7R6UXJ6"/>